<gene>
    <name evidence="2" type="ORF">GCM10010468_05950</name>
</gene>
<keyword evidence="3" id="KW-1185">Reference proteome</keyword>
<dbReference type="InterPro" id="IPR007278">
    <property type="entry name" value="DUF397"/>
</dbReference>
<organism evidence="2 3">
    <name type="scientific">Actinocorallia longicatena</name>
    <dbReference type="NCBI Taxonomy" id="111803"/>
    <lineage>
        <taxon>Bacteria</taxon>
        <taxon>Bacillati</taxon>
        <taxon>Actinomycetota</taxon>
        <taxon>Actinomycetes</taxon>
        <taxon>Streptosporangiales</taxon>
        <taxon>Thermomonosporaceae</taxon>
        <taxon>Actinocorallia</taxon>
    </lineage>
</organism>
<comment type="caution">
    <text evidence="2">The sequence shown here is derived from an EMBL/GenBank/DDBJ whole genome shotgun (WGS) entry which is preliminary data.</text>
</comment>
<evidence type="ECO:0000313" key="3">
    <source>
        <dbReference type="Proteomes" id="UP001501237"/>
    </source>
</evidence>
<feature type="domain" description="DUF397" evidence="1">
    <location>
        <begin position="3"/>
        <end position="55"/>
    </location>
</feature>
<evidence type="ECO:0000313" key="2">
    <source>
        <dbReference type="EMBL" id="GAA3195684.1"/>
    </source>
</evidence>
<dbReference type="EMBL" id="BAAAUV010000002">
    <property type="protein sequence ID" value="GAA3195684.1"/>
    <property type="molecule type" value="Genomic_DNA"/>
</dbReference>
<accession>A0ABP6Q0L8</accession>
<dbReference type="Proteomes" id="UP001501237">
    <property type="component" value="Unassembled WGS sequence"/>
</dbReference>
<evidence type="ECO:0000259" key="1">
    <source>
        <dbReference type="Pfam" id="PF04149"/>
    </source>
</evidence>
<name>A0ABP6Q0L8_9ACTN</name>
<dbReference type="RefSeq" id="WP_344821832.1">
    <property type="nucleotide sequence ID" value="NZ_BAAAUV010000002.1"/>
</dbReference>
<reference evidence="3" key="1">
    <citation type="journal article" date="2019" name="Int. J. Syst. Evol. Microbiol.">
        <title>The Global Catalogue of Microorganisms (GCM) 10K type strain sequencing project: providing services to taxonomists for standard genome sequencing and annotation.</title>
        <authorList>
            <consortium name="The Broad Institute Genomics Platform"/>
            <consortium name="The Broad Institute Genome Sequencing Center for Infectious Disease"/>
            <person name="Wu L."/>
            <person name="Ma J."/>
        </authorList>
    </citation>
    <scope>NUCLEOTIDE SEQUENCE [LARGE SCALE GENOMIC DNA]</scope>
    <source>
        <strain evidence="3">JCM 9377</strain>
    </source>
</reference>
<proteinExistence type="predicted"/>
<dbReference type="Pfam" id="PF04149">
    <property type="entry name" value="DUF397"/>
    <property type="match status" value="1"/>
</dbReference>
<protein>
    <submittedName>
        <fullName evidence="2">DUF397 domain-containing protein</fullName>
    </submittedName>
</protein>
<sequence>MTTWRKSSHSNTTGGDCVEVAKVGGNVRVRDSKFPGGGDLVLRVEGFARVVAGLRGE</sequence>